<organism evidence="15 16">
    <name type="scientific">Vogesella amnigena</name>
    <dbReference type="NCBI Taxonomy" id="1507449"/>
    <lineage>
        <taxon>Bacteria</taxon>
        <taxon>Pseudomonadati</taxon>
        <taxon>Pseudomonadota</taxon>
        <taxon>Betaproteobacteria</taxon>
        <taxon>Neisseriales</taxon>
        <taxon>Chromobacteriaceae</taxon>
        <taxon>Vogesella</taxon>
    </lineage>
</organism>
<dbReference type="Pfam" id="PF01292">
    <property type="entry name" value="Ni_hydr_CYTB"/>
    <property type="match status" value="1"/>
</dbReference>
<keyword evidence="16" id="KW-1185">Reference proteome</keyword>
<evidence type="ECO:0000313" key="16">
    <source>
        <dbReference type="Proteomes" id="UP001595636"/>
    </source>
</evidence>
<evidence type="ECO:0000256" key="2">
    <source>
        <dbReference type="ARBA" id="ARBA00004651"/>
    </source>
</evidence>
<evidence type="ECO:0000256" key="8">
    <source>
        <dbReference type="ARBA" id="ARBA00022982"/>
    </source>
</evidence>
<evidence type="ECO:0000256" key="7">
    <source>
        <dbReference type="ARBA" id="ARBA00022723"/>
    </source>
</evidence>
<keyword evidence="6 13" id="KW-0812">Transmembrane</keyword>
<keyword evidence="5" id="KW-0349">Heme</keyword>
<evidence type="ECO:0000256" key="1">
    <source>
        <dbReference type="ARBA" id="ARBA00001970"/>
    </source>
</evidence>
<dbReference type="InterPro" id="IPR052168">
    <property type="entry name" value="Cytochrome_b561_oxidase"/>
</dbReference>
<feature type="transmembrane region" description="Helical" evidence="13">
    <location>
        <begin position="12"/>
        <end position="33"/>
    </location>
</feature>
<dbReference type="SUPFAM" id="SSF81342">
    <property type="entry name" value="Transmembrane di-heme cytochromes"/>
    <property type="match status" value="1"/>
</dbReference>
<dbReference type="PANTHER" id="PTHR30529:SF1">
    <property type="entry name" value="CYTOCHROME B561 HOMOLOG 2"/>
    <property type="match status" value="1"/>
</dbReference>
<feature type="transmembrane region" description="Helical" evidence="13">
    <location>
        <begin position="140"/>
        <end position="161"/>
    </location>
</feature>
<evidence type="ECO:0000256" key="13">
    <source>
        <dbReference type="SAM" id="Phobius"/>
    </source>
</evidence>
<dbReference type="RefSeq" id="WP_390279057.1">
    <property type="nucleotide sequence ID" value="NZ_JBHRYH010000020.1"/>
</dbReference>
<dbReference type="InterPro" id="IPR011577">
    <property type="entry name" value="Cyt_b561_bac/Ni-Hgenase"/>
</dbReference>
<keyword evidence="7" id="KW-0479">Metal-binding</keyword>
<accession>A0ABV7TUG8</accession>
<keyword evidence="4" id="KW-1003">Cell membrane</keyword>
<gene>
    <name evidence="15" type="ORF">ACFOKJ_09700</name>
</gene>
<keyword evidence="10" id="KW-0408">Iron</keyword>
<comment type="similarity">
    <text evidence="12">Belongs to the cytochrome b561 family.</text>
</comment>
<keyword evidence="3" id="KW-0813">Transport</keyword>
<evidence type="ECO:0000256" key="12">
    <source>
        <dbReference type="ARBA" id="ARBA00037975"/>
    </source>
</evidence>
<dbReference type="InterPro" id="IPR016174">
    <property type="entry name" value="Di-haem_cyt_TM"/>
</dbReference>
<dbReference type="Proteomes" id="UP001595636">
    <property type="component" value="Unassembled WGS sequence"/>
</dbReference>
<evidence type="ECO:0000256" key="5">
    <source>
        <dbReference type="ARBA" id="ARBA00022617"/>
    </source>
</evidence>
<feature type="transmembrane region" description="Helical" evidence="13">
    <location>
        <begin position="45"/>
        <end position="66"/>
    </location>
</feature>
<dbReference type="Gene3D" id="1.20.950.20">
    <property type="entry name" value="Transmembrane di-heme cytochromes, Chain C"/>
    <property type="match status" value="1"/>
</dbReference>
<sequence>MQAPTTRYTTAQISMHWLMAVLIIATFIFGSYLEDLPLSPAKFQLISYHKWLGIIVLLLLAVRVLLRLGKRAPALPASMGSHARAAAHIGHAMLYLLMLVIPLSGWLMSSAYGIPVVLFGVLPLPDLIAANPDLGEQLKAAHGILNNVLLVVVIGHALAAVKHQFIDKDGLLDRMSLRR</sequence>
<dbReference type="PANTHER" id="PTHR30529">
    <property type="entry name" value="CYTOCHROME B561"/>
    <property type="match status" value="1"/>
</dbReference>
<name>A0ABV7TUG8_9NEIS</name>
<comment type="caution">
    <text evidence="15">The sequence shown here is derived from an EMBL/GenBank/DDBJ whole genome shotgun (WGS) entry which is preliminary data.</text>
</comment>
<keyword evidence="11 13" id="KW-0472">Membrane</keyword>
<evidence type="ECO:0000313" key="15">
    <source>
        <dbReference type="EMBL" id="MFC3626401.1"/>
    </source>
</evidence>
<evidence type="ECO:0000256" key="3">
    <source>
        <dbReference type="ARBA" id="ARBA00022448"/>
    </source>
</evidence>
<evidence type="ECO:0000259" key="14">
    <source>
        <dbReference type="Pfam" id="PF01292"/>
    </source>
</evidence>
<feature type="transmembrane region" description="Helical" evidence="13">
    <location>
        <begin position="94"/>
        <end position="120"/>
    </location>
</feature>
<evidence type="ECO:0000256" key="4">
    <source>
        <dbReference type="ARBA" id="ARBA00022475"/>
    </source>
</evidence>
<dbReference type="EMBL" id="JBHRYH010000020">
    <property type="protein sequence ID" value="MFC3626401.1"/>
    <property type="molecule type" value="Genomic_DNA"/>
</dbReference>
<proteinExistence type="inferred from homology"/>
<evidence type="ECO:0000256" key="9">
    <source>
        <dbReference type="ARBA" id="ARBA00022989"/>
    </source>
</evidence>
<reference evidence="16" key="1">
    <citation type="journal article" date="2019" name="Int. J. Syst. Evol. Microbiol.">
        <title>The Global Catalogue of Microorganisms (GCM) 10K type strain sequencing project: providing services to taxonomists for standard genome sequencing and annotation.</title>
        <authorList>
            <consortium name="The Broad Institute Genomics Platform"/>
            <consortium name="The Broad Institute Genome Sequencing Center for Infectious Disease"/>
            <person name="Wu L."/>
            <person name="Ma J."/>
        </authorList>
    </citation>
    <scope>NUCLEOTIDE SEQUENCE [LARGE SCALE GENOMIC DNA]</scope>
    <source>
        <strain evidence="16">KCTC 42195</strain>
    </source>
</reference>
<keyword evidence="8" id="KW-0249">Electron transport</keyword>
<evidence type="ECO:0000256" key="11">
    <source>
        <dbReference type="ARBA" id="ARBA00023136"/>
    </source>
</evidence>
<comment type="subcellular location">
    <subcellularLocation>
        <location evidence="2">Cell membrane</location>
        <topology evidence="2">Multi-pass membrane protein</topology>
    </subcellularLocation>
</comment>
<keyword evidence="9 13" id="KW-1133">Transmembrane helix</keyword>
<evidence type="ECO:0000256" key="10">
    <source>
        <dbReference type="ARBA" id="ARBA00023004"/>
    </source>
</evidence>
<evidence type="ECO:0000256" key="6">
    <source>
        <dbReference type="ARBA" id="ARBA00022692"/>
    </source>
</evidence>
<feature type="domain" description="Cytochrome b561 bacterial/Ni-hydrogenase" evidence="14">
    <location>
        <begin position="7"/>
        <end position="175"/>
    </location>
</feature>
<comment type="cofactor">
    <cofactor evidence="1">
        <name>heme b</name>
        <dbReference type="ChEBI" id="CHEBI:60344"/>
    </cofactor>
</comment>
<protein>
    <submittedName>
        <fullName evidence="15">Cytochrome b</fullName>
    </submittedName>
</protein>